<evidence type="ECO:0000313" key="13">
    <source>
        <dbReference type="EMBL" id="ORX51161.1"/>
    </source>
</evidence>
<dbReference type="SUPFAM" id="SSF52540">
    <property type="entry name" value="P-loop containing nucleoside triphosphate hydrolases"/>
    <property type="match status" value="2"/>
</dbReference>
<feature type="transmembrane region" description="Helical" evidence="11">
    <location>
        <begin position="1163"/>
        <end position="1188"/>
    </location>
</feature>
<feature type="transmembrane region" description="Helical" evidence="11">
    <location>
        <begin position="480"/>
        <end position="498"/>
    </location>
</feature>
<evidence type="ECO:0000256" key="4">
    <source>
        <dbReference type="ARBA" id="ARBA00022692"/>
    </source>
</evidence>
<feature type="domain" description="ABC transporter" evidence="12">
    <location>
        <begin position="1502"/>
        <end position="1737"/>
    </location>
</feature>
<evidence type="ECO:0000256" key="11">
    <source>
        <dbReference type="SAM" id="Phobius"/>
    </source>
</evidence>
<keyword evidence="5" id="KW-0677">Repeat</keyword>
<evidence type="ECO:0000256" key="10">
    <source>
        <dbReference type="SAM" id="MobiDB-lite"/>
    </source>
</evidence>
<evidence type="ECO:0000256" key="9">
    <source>
        <dbReference type="ARBA" id="ARBA00023136"/>
    </source>
</evidence>
<sequence length="1822" mass="210407">MLLNQLKTLLWRNTVLKRRHFISTLLEIIIPTIIILIIAKFSEYKEEKIDVFSIKNLPYKSIEEIQLFNDAGIEFNFVFPPEFNEQKQNNFIENFKSYKFFNNSNFIESNQSFSIYTDNDETYNYRNIELEKVNNDKNQTNTKSKRNETKSKEPNNTENDVIIEEIENNDNSKFKQLIKINVLKNEMELTTKYKTYFKNKYYNYIFYGIIFTSPTNYRIRFQTYNDLKKSLIRKYNIDEYEIDYFKNNGNFNEDEYFIIQAGIDNAIIKTLISNSQNYHIMRRPLEREGYTLVKKINKIQGFIPLFMIFYFVPCICSLLNQLVIEKESKIKESLIIIGLRKSSFWISWSIIYAIIIVISSVLVTFAMRYFKLFIYVHWSVVLVSLLIYGMSCCCIAFILSTLIKKSKTATTIGVMIIIFFFAFYFISLVLEKMPEAQLICNYTLSPIAYINLFNELINFESQRLPVSFITLLFNKASKNCFIGLIVTTLAYLIIAIYLDNVLPQGNNFHRKWYFFITDLFRCCRPKKNKNISSNNNNNGNPFIQKDPEGLQKSVTIKDIGKSFKVKREKIEILKSINFNAYYDEIFAILGHNGAGKTTLINIMTGIISSTHGEVYYDDVPITGNETEICKQFGYCPQFDTFNNDLTVSEHIKLFAGIKGIEIDVDLILRDIDLLSKKDNFPKELSGGQKRKLCITLALLGSPKYVFLDEPTTGLDPYSRKNIWELLSRKKKGCTMFVTTHYMDEADLLADRKMIISNGNITCLGTSLFLKNKFNMNYSIDIYYKEAKDCSMADGIIDHFCPGAAQSKSFTTTSVNNQSSDIKDEYITTYLLPMKHSNLFKDIFETLNNYIKDDNNSMTNFSLTAPTLEELFVRLESNDNTDIIQKAKNTAAVNMNSDGEKLVNKLDPVFGRTQLTKSSSLRQIWAIVKLRLKIFLRNKTFAFLYTLLPLLLIIAMIFLMNYSIKRIGEPEKFEPLEISPKLYEQVDWFKDLEASNGQGLDVINQINDNSISSFKTVNFEKELTVDSKKLTDDLKYIGGFSGISNNTQQGLEFTFYFNTTYTYATPIAINLIDNAILNQNNINEQISVTYDPFEIYTRAEYSENDENKLFDLNTELLKIVYGPILIVVIALAVSLSISIFGPLTVKEREEGITHQIFLNGTKRINYWIGVLISDCICILIPIIFIGIIGAYNEIDIFNSKVIVMTIIFTILWSMASLLHQYIVCYYFKKYEKVSTLFIIINPILTLLIGIYALIMSILSSSIIQDNLKEDKELESKLKSYQMACYFILFLFAPAAIVLFYSKLTVFIAFKKILFTETEAVTFITSKQFIETMSRNDITESEKTEIITKLFFNQRIPTLEELFKVENGFIYLIIGVIGVIILYCLILYLFEKSKLKHLKKNNDYTQEKRNILNNKLENGPRDVYNEWKRVQFSLNGHQGQANSNIALKVYQLNKDFKMKLSEMVKRRKEEMKKNEISDESNSNSNSNNKDRKNKKANIKKTAFEKMDNRISFDKKHNVYINRIVDDVTFGVNNGECLGLLGPNGAGKTTSINMITGLMSHTHGAIVYGNKDLNVTDTADLSLGYCSQHDSLWKLLTVKETINFYLNICGYPSKDIPRYTKALIEACGIENHTNKKVSEISGGTKRKLSLIIAICSSPSYLILDEPSAGMDPFTRRYMWKLISELKEVRETATILTTHSTEEAEALCDRIAILIKGRLVCIDTPKSIKMNQSDKYVLEVFTDHPEQFENEIVKNNNLFGLVEGDETYELESTISYQKYTIKMKTENIARVFALMERAKENHLISQYNFGQYSLEQVFINFVNQTE</sequence>
<evidence type="ECO:0000259" key="12">
    <source>
        <dbReference type="PROSITE" id="PS50893"/>
    </source>
</evidence>
<dbReference type="Pfam" id="PF00005">
    <property type="entry name" value="ABC_tran"/>
    <property type="match status" value="2"/>
</dbReference>
<feature type="transmembrane region" description="Helical" evidence="11">
    <location>
        <begin position="1118"/>
        <end position="1143"/>
    </location>
</feature>
<dbReference type="GO" id="GO:0016887">
    <property type="term" value="F:ATP hydrolysis activity"/>
    <property type="evidence" value="ECO:0007669"/>
    <property type="project" value="InterPro"/>
</dbReference>
<protein>
    <recommendedName>
        <fullName evidence="12">ABC transporter domain-containing protein</fullName>
    </recommendedName>
</protein>
<feature type="region of interest" description="Disordered" evidence="10">
    <location>
        <begin position="134"/>
        <end position="158"/>
    </location>
</feature>
<accession>A0A1Y1VBA4</accession>
<dbReference type="GO" id="GO:0005886">
    <property type="term" value="C:plasma membrane"/>
    <property type="evidence" value="ECO:0007669"/>
    <property type="project" value="UniProtKB-ARBA"/>
</dbReference>
<feature type="region of interest" description="Disordered" evidence="10">
    <location>
        <begin position="1465"/>
        <end position="1496"/>
    </location>
</feature>
<dbReference type="FunFam" id="3.40.50.300:FF:000335">
    <property type="entry name" value="ATP binding cassette subfamily A member 5"/>
    <property type="match status" value="1"/>
</dbReference>
<feature type="transmembrane region" description="Helical" evidence="11">
    <location>
        <begin position="1367"/>
        <end position="1388"/>
    </location>
</feature>
<dbReference type="InterPro" id="IPR003439">
    <property type="entry name" value="ABC_transporter-like_ATP-bd"/>
</dbReference>
<evidence type="ECO:0000256" key="3">
    <source>
        <dbReference type="ARBA" id="ARBA00022448"/>
    </source>
</evidence>
<reference evidence="13 14" key="1">
    <citation type="submission" date="2016-08" db="EMBL/GenBank/DDBJ databases">
        <title>A Parts List for Fungal Cellulosomes Revealed by Comparative Genomics.</title>
        <authorList>
            <consortium name="DOE Joint Genome Institute"/>
            <person name="Haitjema C.H."/>
            <person name="Gilmore S.P."/>
            <person name="Henske J.K."/>
            <person name="Solomon K.V."/>
            <person name="De Groot R."/>
            <person name="Kuo A."/>
            <person name="Mondo S.J."/>
            <person name="Salamov A.A."/>
            <person name="Labutti K."/>
            <person name="Zhao Z."/>
            <person name="Chiniquy J."/>
            <person name="Barry K."/>
            <person name="Brewer H.M."/>
            <person name="Purvine S.O."/>
            <person name="Wright A.T."/>
            <person name="Boxma B."/>
            <person name="Van Alen T."/>
            <person name="Hackstein J.H."/>
            <person name="Baker S.E."/>
            <person name="Grigoriev I.V."/>
            <person name="O'Malley M.A."/>
        </authorList>
    </citation>
    <scope>NUCLEOTIDE SEQUENCE [LARGE SCALE GENOMIC DNA]</scope>
    <source>
        <strain evidence="13 14">S4</strain>
    </source>
</reference>
<dbReference type="InterPro" id="IPR003593">
    <property type="entry name" value="AAA+_ATPase"/>
</dbReference>
<dbReference type="Pfam" id="PF12698">
    <property type="entry name" value="ABC2_membrane_3"/>
    <property type="match status" value="2"/>
</dbReference>
<evidence type="ECO:0000256" key="1">
    <source>
        <dbReference type="ARBA" id="ARBA00004141"/>
    </source>
</evidence>
<feature type="transmembrane region" description="Helical" evidence="11">
    <location>
        <begin position="302"/>
        <end position="323"/>
    </location>
</feature>
<dbReference type="PANTHER" id="PTHR19229">
    <property type="entry name" value="ATP-BINDING CASSETTE TRANSPORTER SUBFAMILY A ABCA"/>
    <property type="match status" value="1"/>
</dbReference>
<keyword evidence="7" id="KW-0067">ATP-binding</keyword>
<dbReference type="FunFam" id="3.40.50.300:FF:000436">
    <property type="entry name" value="ATP binding cassette subfamily A member 9"/>
    <property type="match status" value="1"/>
</dbReference>
<dbReference type="OrthoDB" id="6512918at2759"/>
<dbReference type="CDD" id="cd03263">
    <property type="entry name" value="ABC_subfamily_A"/>
    <property type="match status" value="2"/>
</dbReference>
<evidence type="ECO:0000313" key="14">
    <source>
        <dbReference type="Proteomes" id="UP000193944"/>
    </source>
</evidence>
<dbReference type="PROSITE" id="PS50893">
    <property type="entry name" value="ABC_TRANSPORTER_2"/>
    <property type="match status" value="2"/>
</dbReference>
<comment type="similarity">
    <text evidence="2">Belongs to the ABC transporter superfamily. ABCA family.</text>
</comment>
<evidence type="ECO:0000256" key="2">
    <source>
        <dbReference type="ARBA" id="ARBA00008869"/>
    </source>
</evidence>
<keyword evidence="9 11" id="KW-0472">Membrane</keyword>
<feature type="transmembrane region" description="Helical" evidence="11">
    <location>
        <begin position="940"/>
        <end position="961"/>
    </location>
</feature>
<evidence type="ECO:0000256" key="5">
    <source>
        <dbReference type="ARBA" id="ARBA00022737"/>
    </source>
</evidence>
<keyword evidence="3" id="KW-0813">Transport</keyword>
<evidence type="ECO:0000256" key="6">
    <source>
        <dbReference type="ARBA" id="ARBA00022741"/>
    </source>
</evidence>
<comment type="caution">
    <text evidence="13">The sequence shown here is derived from an EMBL/GenBank/DDBJ whole genome shotgun (WGS) entry which is preliminary data.</text>
</comment>
<dbReference type="SMART" id="SM00382">
    <property type="entry name" value="AAA"/>
    <property type="match status" value="2"/>
</dbReference>
<dbReference type="InterPro" id="IPR013525">
    <property type="entry name" value="ABC2_TM"/>
</dbReference>
<feature type="transmembrane region" description="Helical" evidence="11">
    <location>
        <begin position="344"/>
        <end position="366"/>
    </location>
</feature>
<feature type="transmembrane region" description="Helical" evidence="11">
    <location>
        <begin position="1200"/>
        <end position="1222"/>
    </location>
</feature>
<proteinExistence type="inferred from homology"/>
<comment type="subcellular location">
    <subcellularLocation>
        <location evidence="1">Membrane</location>
        <topology evidence="1">Multi-pass membrane protein</topology>
    </subcellularLocation>
</comment>
<dbReference type="InterPro" id="IPR027417">
    <property type="entry name" value="P-loop_NTPase"/>
</dbReference>
<feature type="compositionally biased region" description="Basic and acidic residues" evidence="10">
    <location>
        <begin position="145"/>
        <end position="155"/>
    </location>
</feature>
<keyword evidence="14" id="KW-1185">Reference proteome</keyword>
<dbReference type="GO" id="GO:0140359">
    <property type="term" value="F:ABC-type transporter activity"/>
    <property type="evidence" value="ECO:0007669"/>
    <property type="project" value="InterPro"/>
</dbReference>
<organism evidence="13 14">
    <name type="scientific">Anaeromyces robustus</name>
    <dbReference type="NCBI Taxonomy" id="1754192"/>
    <lineage>
        <taxon>Eukaryota</taxon>
        <taxon>Fungi</taxon>
        <taxon>Fungi incertae sedis</taxon>
        <taxon>Chytridiomycota</taxon>
        <taxon>Chytridiomycota incertae sedis</taxon>
        <taxon>Neocallimastigomycetes</taxon>
        <taxon>Neocallimastigales</taxon>
        <taxon>Neocallimastigaceae</taxon>
        <taxon>Anaeromyces</taxon>
    </lineage>
</organism>
<dbReference type="Gene3D" id="3.40.50.300">
    <property type="entry name" value="P-loop containing nucleotide triphosphate hydrolases"/>
    <property type="match status" value="2"/>
</dbReference>
<keyword evidence="4 11" id="KW-0812">Transmembrane</keyword>
<dbReference type="Proteomes" id="UP000193944">
    <property type="component" value="Unassembled WGS sequence"/>
</dbReference>
<feature type="domain" description="ABC transporter" evidence="12">
    <location>
        <begin position="554"/>
        <end position="782"/>
    </location>
</feature>
<feature type="transmembrane region" description="Helical" evidence="11">
    <location>
        <begin position="1278"/>
        <end position="1299"/>
    </location>
</feature>
<evidence type="ECO:0000256" key="8">
    <source>
        <dbReference type="ARBA" id="ARBA00022989"/>
    </source>
</evidence>
<dbReference type="GO" id="GO:0005524">
    <property type="term" value="F:ATP binding"/>
    <property type="evidence" value="ECO:0007669"/>
    <property type="project" value="UniProtKB-KW"/>
</dbReference>
<dbReference type="EMBL" id="MCFG01000733">
    <property type="protein sequence ID" value="ORX51161.1"/>
    <property type="molecule type" value="Genomic_DNA"/>
</dbReference>
<name>A0A1Y1VBA4_9FUNG</name>
<gene>
    <name evidence="13" type="ORF">BCR32DRAFT_298598</name>
</gene>
<keyword evidence="6" id="KW-0547">Nucleotide-binding</keyword>
<dbReference type="GO" id="GO:0005319">
    <property type="term" value="F:lipid transporter activity"/>
    <property type="evidence" value="ECO:0007669"/>
    <property type="project" value="TreeGrafter"/>
</dbReference>
<dbReference type="InterPro" id="IPR026082">
    <property type="entry name" value="ABCA"/>
</dbReference>
<feature type="transmembrane region" description="Helical" evidence="11">
    <location>
        <begin position="411"/>
        <end position="430"/>
    </location>
</feature>
<evidence type="ECO:0000256" key="7">
    <source>
        <dbReference type="ARBA" id="ARBA00022840"/>
    </source>
</evidence>
<feature type="compositionally biased region" description="Basic and acidic residues" evidence="10">
    <location>
        <begin position="1465"/>
        <end position="1474"/>
    </location>
</feature>
<dbReference type="STRING" id="1754192.A0A1Y1VBA4"/>
<feature type="transmembrane region" description="Helical" evidence="11">
    <location>
        <begin position="20"/>
        <end position="39"/>
    </location>
</feature>
<feature type="transmembrane region" description="Helical" evidence="11">
    <location>
        <begin position="1234"/>
        <end position="1257"/>
    </location>
</feature>
<reference evidence="13 14" key="2">
    <citation type="submission" date="2016-08" db="EMBL/GenBank/DDBJ databases">
        <title>Pervasive Adenine N6-methylation of Active Genes in Fungi.</title>
        <authorList>
            <consortium name="DOE Joint Genome Institute"/>
            <person name="Mondo S.J."/>
            <person name="Dannebaum R.O."/>
            <person name="Kuo R.C."/>
            <person name="Labutti K."/>
            <person name="Haridas S."/>
            <person name="Kuo A."/>
            <person name="Salamov A."/>
            <person name="Ahrendt S.R."/>
            <person name="Lipzen A."/>
            <person name="Sullivan W."/>
            <person name="Andreopoulos W.B."/>
            <person name="Clum A."/>
            <person name="Lindquist E."/>
            <person name="Daum C."/>
            <person name="Ramamoorthy G.K."/>
            <person name="Gryganskyi A."/>
            <person name="Culley D."/>
            <person name="Magnuson J.K."/>
            <person name="James T.Y."/>
            <person name="O'Malley M.A."/>
            <person name="Stajich J.E."/>
            <person name="Spatafora J.W."/>
            <person name="Visel A."/>
            <person name="Grigoriev I.V."/>
        </authorList>
    </citation>
    <scope>NUCLEOTIDE SEQUENCE [LARGE SCALE GENOMIC DNA]</scope>
    <source>
        <strain evidence="13 14">S4</strain>
    </source>
</reference>
<feature type="transmembrane region" description="Helical" evidence="11">
    <location>
        <begin position="372"/>
        <end position="399"/>
    </location>
</feature>
<keyword evidence="8 11" id="KW-1133">Transmembrane helix</keyword>